<dbReference type="SUPFAM" id="SSF48452">
    <property type="entry name" value="TPR-like"/>
    <property type="match status" value="2"/>
</dbReference>
<keyword evidence="1" id="KW-0802">TPR repeat</keyword>
<dbReference type="InterPro" id="IPR019734">
    <property type="entry name" value="TPR_rpt"/>
</dbReference>
<dbReference type="PROSITE" id="PS50005">
    <property type="entry name" value="TPR"/>
    <property type="match status" value="6"/>
</dbReference>
<evidence type="ECO:0000313" key="4">
    <source>
        <dbReference type="Proteomes" id="UP001050975"/>
    </source>
</evidence>
<feature type="domain" description="CHAT" evidence="2">
    <location>
        <begin position="556"/>
        <end position="827"/>
    </location>
</feature>
<name>A0AAV3X1U5_9CYAN</name>
<proteinExistence type="predicted"/>
<evidence type="ECO:0000256" key="1">
    <source>
        <dbReference type="PROSITE-ProRule" id="PRU00339"/>
    </source>
</evidence>
<dbReference type="AlphaFoldDB" id="A0AAV3X1U5"/>
<feature type="repeat" description="TPR" evidence="1">
    <location>
        <begin position="199"/>
        <end position="232"/>
    </location>
</feature>
<evidence type="ECO:0000259" key="2">
    <source>
        <dbReference type="Pfam" id="PF12770"/>
    </source>
</evidence>
<dbReference type="Pfam" id="PF13374">
    <property type="entry name" value="TPR_10"/>
    <property type="match status" value="1"/>
</dbReference>
<dbReference type="Proteomes" id="UP001050975">
    <property type="component" value="Unassembled WGS sequence"/>
</dbReference>
<dbReference type="PANTHER" id="PTHR10098:SF108">
    <property type="entry name" value="TETRATRICOPEPTIDE REPEAT PROTEIN 28"/>
    <property type="match status" value="1"/>
</dbReference>
<protein>
    <submittedName>
        <fullName evidence="3">TPR repeat-containing protein</fullName>
    </submittedName>
</protein>
<feature type="repeat" description="TPR" evidence="1">
    <location>
        <begin position="79"/>
        <end position="112"/>
    </location>
</feature>
<gene>
    <name evidence="3" type="ORF">MiSe_07370</name>
</gene>
<feature type="repeat" description="TPR" evidence="1">
    <location>
        <begin position="119"/>
        <end position="152"/>
    </location>
</feature>
<dbReference type="Gene3D" id="1.25.40.10">
    <property type="entry name" value="Tetratricopeptide repeat domain"/>
    <property type="match status" value="2"/>
</dbReference>
<dbReference type="PANTHER" id="PTHR10098">
    <property type="entry name" value="RAPSYN-RELATED"/>
    <property type="match status" value="1"/>
</dbReference>
<evidence type="ECO:0000313" key="3">
    <source>
        <dbReference type="EMBL" id="GET35989.1"/>
    </source>
</evidence>
<keyword evidence="4" id="KW-1185">Reference proteome</keyword>
<sequence>MKRIISSVLALGICLIPATVPLMVQPSWGQSQNSQVEELKRLLEQAAQHTQQGQPRQAIEKLQRVIAISRQFKARELEATALLGIGFNYYNMGQRQQTLDYFKQALLILRELGDRLGEAAMLSNIGLVYDDIGQPQEALDYYNQALPILSEVGNRSGKAKTLSSIGLVYHAIGQPQRALEYYNQALRILQEVGDRSGEATTLNNIGGIYKVIEQPQKALDYYNQALPIFKEVDDPKGEAATLNNIGAVYDRIGERQKALDYYNQALPIFKKVGNHSGEATTLTNLGTVCAHIGQPQKALEYYNQALPILRKVGDRSGEATTLSNIGGVYRDTNRPSEAITYLEQSTKITLEIRGGLQRENRQKFLQSGIRGGTAIALISFLIDLNQPEKAFEWLNLFTTADLADYTRLIDAKVTNPQAQQAIDEWKQKNQQRQFLLQQLQNNCSEQLFQQFRALDEETNRQAEDISRRFPEVAELFETKPTDIAQLRASIQAGTVVIQPVLLTNIENVPNTVAIFVLTKDQLSVIKKPIDPAEFDRLFTQYREQLQNEKDASYIETAGKLYDILIRPVEDKIKAFSPKQLSIIATGKLRYIPFETLYDEQTDQFLIQKYPVNYLTRLSSRSLESNVETFHETSLQKGILALANPVPRQPQDIPGTEEEVKNITQLFPGSEYFLRNDATLEKFKLQAPRFPFLHLATHGCFQPEGCKTLGMEANTILFADRQFNIADAALLGLQNTQLLTLSACETAIQANSNGEEIAGVAYVFERAGAKGVMASLWNADDDATKELMTQFYQNLKQGMSKGEALQKAKLSQINRHPYFWSPFILIGDAR</sequence>
<feature type="repeat" description="TPR" evidence="1">
    <location>
        <begin position="279"/>
        <end position="312"/>
    </location>
</feature>
<accession>A0AAV3X1U5</accession>
<feature type="repeat" description="TPR" evidence="1">
    <location>
        <begin position="239"/>
        <end position="272"/>
    </location>
</feature>
<dbReference type="SMART" id="SM00028">
    <property type="entry name" value="TPR"/>
    <property type="match status" value="8"/>
</dbReference>
<reference evidence="3" key="1">
    <citation type="submission" date="2019-10" db="EMBL/GenBank/DDBJ databases">
        <title>Draft genome sequece of Microseira wollei NIES-4236.</title>
        <authorList>
            <person name="Yamaguchi H."/>
            <person name="Suzuki S."/>
            <person name="Kawachi M."/>
        </authorList>
    </citation>
    <scope>NUCLEOTIDE SEQUENCE</scope>
    <source>
        <strain evidence="3">NIES-4236</strain>
    </source>
</reference>
<dbReference type="EMBL" id="BLAY01000007">
    <property type="protein sequence ID" value="GET35989.1"/>
    <property type="molecule type" value="Genomic_DNA"/>
</dbReference>
<dbReference type="Pfam" id="PF13424">
    <property type="entry name" value="TPR_12"/>
    <property type="match status" value="3"/>
</dbReference>
<organism evidence="3 4">
    <name type="scientific">Microseira wollei NIES-4236</name>
    <dbReference type="NCBI Taxonomy" id="2530354"/>
    <lineage>
        <taxon>Bacteria</taxon>
        <taxon>Bacillati</taxon>
        <taxon>Cyanobacteriota</taxon>
        <taxon>Cyanophyceae</taxon>
        <taxon>Oscillatoriophycideae</taxon>
        <taxon>Aerosakkonematales</taxon>
        <taxon>Aerosakkonemataceae</taxon>
        <taxon>Microseira</taxon>
    </lineage>
</organism>
<feature type="repeat" description="TPR" evidence="1">
    <location>
        <begin position="159"/>
        <end position="192"/>
    </location>
</feature>
<comment type="caution">
    <text evidence="3">The sequence shown here is derived from an EMBL/GenBank/DDBJ whole genome shotgun (WGS) entry which is preliminary data.</text>
</comment>
<dbReference type="InterPro" id="IPR024983">
    <property type="entry name" value="CHAT_dom"/>
</dbReference>
<dbReference type="InterPro" id="IPR011990">
    <property type="entry name" value="TPR-like_helical_dom_sf"/>
</dbReference>
<dbReference type="Pfam" id="PF12770">
    <property type="entry name" value="CHAT"/>
    <property type="match status" value="1"/>
</dbReference>